<organism evidence="1 2">
    <name type="scientific">Rhododendron molle</name>
    <name type="common">Chinese azalea</name>
    <name type="synonym">Azalea mollis</name>
    <dbReference type="NCBI Taxonomy" id="49168"/>
    <lineage>
        <taxon>Eukaryota</taxon>
        <taxon>Viridiplantae</taxon>
        <taxon>Streptophyta</taxon>
        <taxon>Embryophyta</taxon>
        <taxon>Tracheophyta</taxon>
        <taxon>Spermatophyta</taxon>
        <taxon>Magnoliopsida</taxon>
        <taxon>eudicotyledons</taxon>
        <taxon>Gunneridae</taxon>
        <taxon>Pentapetalae</taxon>
        <taxon>asterids</taxon>
        <taxon>Ericales</taxon>
        <taxon>Ericaceae</taxon>
        <taxon>Ericoideae</taxon>
        <taxon>Rhodoreae</taxon>
        <taxon>Rhododendron</taxon>
    </lineage>
</organism>
<dbReference type="Proteomes" id="UP001062846">
    <property type="component" value="Chromosome 5"/>
</dbReference>
<gene>
    <name evidence="1" type="ORF">RHMOL_Rhmol05G0126200</name>
</gene>
<evidence type="ECO:0000313" key="2">
    <source>
        <dbReference type="Proteomes" id="UP001062846"/>
    </source>
</evidence>
<dbReference type="EMBL" id="CM046392">
    <property type="protein sequence ID" value="KAI8554812.1"/>
    <property type="molecule type" value="Genomic_DNA"/>
</dbReference>
<proteinExistence type="predicted"/>
<accession>A0ACC0NN60</accession>
<sequence>MYLEICGLRGLWLCGHINQRYAALQPLSIPAFKKGKKMELHNPPPGRSVNKKWSLRIAVVTRILTESLNAVLLIDSPLPHIPNSCFTGLAGRVFGLVVTHILTESLNAVLLIDSSLPHIPNSCFTGLAGRVFGVEGCLCFLWFCDGVLVDLVCLFSFIRSLFLLSGCF</sequence>
<reference evidence="1" key="1">
    <citation type="submission" date="2022-02" db="EMBL/GenBank/DDBJ databases">
        <title>Plant Genome Project.</title>
        <authorList>
            <person name="Zhang R.-G."/>
        </authorList>
    </citation>
    <scope>NUCLEOTIDE SEQUENCE</scope>
    <source>
        <strain evidence="1">AT1</strain>
    </source>
</reference>
<name>A0ACC0NN60_RHOML</name>
<evidence type="ECO:0000313" key="1">
    <source>
        <dbReference type="EMBL" id="KAI8554812.1"/>
    </source>
</evidence>
<protein>
    <submittedName>
        <fullName evidence="1">Uncharacterized protein</fullName>
    </submittedName>
</protein>
<comment type="caution">
    <text evidence="1">The sequence shown here is derived from an EMBL/GenBank/DDBJ whole genome shotgun (WGS) entry which is preliminary data.</text>
</comment>
<keyword evidence="2" id="KW-1185">Reference proteome</keyword>